<dbReference type="RefSeq" id="WP_212231649.1">
    <property type="nucleotide sequence ID" value="NZ_JAGUCN010000038.1"/>
</dbReference>
<dbReference type="Pfam" id="PF01978">
    <property type="entry name" value="TrmB"/>
    <property type="match status" value="1"/>
</dbReference>
<dbReference type="EMBL" id="JAGUCN010000038">
    <property type="protein sequence ID" value="MBS2213873.1"/>
    <property type="molecule type" value="Genomic_DNA"/>
</dbReference>
<comment type="caution">
    <text evidence="2">The sequence shown here is derived from an EMBL/GenBank/DDBJ whole genome shotgun (WGS) entry which is preliminary data.</text>
</comment>
<organism evidence="2 3">
    <name type="scientific">Carboxylicivirga mesophila</name>
    <dbReference type="NCBI Taxonomy" id="1166478"/>
    <lineage>
        <taxon>Bacteria</taxon>
        <taxon>Pseudomonadati</taxon>
        <taxon>Bacteroidota</taxon>
        <taxon>Bacteroidia</taxon>
        <taxon>Marinilabiliales</taxon>
        <taxon>Marinilabiliaceae</taxon>
        <taxon>Carboxylicivirga</taxon>
    </lineage>
</organism>
<evidence type="ECO:0000313" key="2">
    <source>
        <dbReference type="EMBL" id="MBS2213873.1"/>
    </source>
</evidence>
<proteinExistence type="predicted"/>
<dbReference type="Gene3D" id="1.10.10.10">
    <property type="entry name" value="Winged helix-like DNA-binding domain superfamily/Winged helix DNA-binding domain"/>
    <property type="match status" value="1"/>
</dbReference>
<dbReference type="InterPro" id="IPR036390">
    <property type="entry name" value="WH_DNA-bd_sf"/>
</dbReference>
<dbReference type="PANTHER" id="PTHR34293">
    <property type="entry name" value="HTH-TYPE TRANSCRIPTIONAL REGULATOR TRMBL2"/>
    <property type="match status" value="1"/>
</dbReference>
<dbReference type="PANTHER" id="PTHR34293:SF1">
    <property type="entry name" value="HTH-TYPE TRANSCRIPTIONAL REGULATOR TRMBL2"/>
    <property type="match status" value="1"/>
</dbReference>
<dbReference type="InterPro" id="IPR051797">
    <property type="entry name" value="TrmB-like"/>
</dbReference>
<dbReference type="Gene3D" id="3.30.870.10">
    <property type="entry name" value="Endonuclease Chain A"/>
    <property type="match status" value="1"/>
</dbReference>
<evidence type="ECO:0000313" key="3">
    <source>
        <dbReference type="Proteomes" id="UP000721861"/>
    </source>
</evidence>
<name>A0ABS5KIR3_9BACT</name>
<reference evidence="2 3" key="1">
    <citation type="journal article" date="2014" name="Int. J. Syst. Evol. Microbiol.">
        <title>Carboxylicivirga gen. nov. in the family Marinilabiliaceae with two novel species, Carboxylicivirga mesophila sp. nov. and Carboxylicivirga taeanensis sp. nov., and reclassification of Cytophaga fermentans as Saccharicrinis fermentans gen. nov., comb. nov.</title>
        <authorList>
            <person name="Yang S.H."/>
            <person name="Seo H.S."/>
            <person name="Woo J.H."/>
            <person name="Oh H.M."/>
            <person name="Jang H."/>
            <person name="Lee J.H."/>
            <person name="Kim S.J."/>
            <person name="Kwon K.K."/>
        </authorList>
    </citation>
    <scope>NUCLEOTIDE SEQUENCE [LARGE SCALE GENOMIC DNA]</scope>
    <source>
        <strain evidence="2 3">JCM 18290</strain>
    </source>
</reference>
<accession>A0ABS5KIR3</accession>
<dbReference type="SUPFAM" id="SSF46785">
    <property type="entry name" value="Winged helix' DNA-binding domain"/>
    <property type="match status" value="1"/>
</dbReference>
<dbReference type="Proteomes" id="UP000721861">
    <property type="component" value="Unassembled WGS sequence"/>
</dbReference>
<keyword evidence="3" id="KW-1185">Reference proteome</keyword>
<feature type="domain" description="Transcription regulator TrmB N-terminal" evidence="1">
    <location>
        <begin position="9"/>
        <end position="75"/>
    </location>
</feature>
<gene>
    <name evidence="2" type="ORF">KEM09_20865</name>
</gene>
<dbReference type="InterPro" id="IPR002831">
    <property type="entry name" value="Tscrpt_reg_TrmB_N"/>
</dbReference>
<protein>
    <recommendedName>
        <fullName evidence="1">Transcription regulator TrmB N-terminal domain-containing protein</fullName>
    </recommendedName>
</protein>
<sequence>MNLDFLNALTDFGFSKNTIKVYDAILQSGEASATAIARHADVPTSKVYSILEQLIEKEFCYVEQNPKRLFKLIDPSIGFKKLEHEQKSRLEKIHHLSERCADVFKQNSNETVGKSIKVITSKHAIMSTFYELFENTQQGAVAFMKGPYLTDLTKKNSLNSAQIRSIQNGCKYRTIYEIGEETEEDIRRIAKYFSTKGEEVRIHPKLPIKMALFDDTQLFIALQHNSTSGAIAIILNHPEMAGLFSMLFELFWEQAIDIHNS</sequence>
<dbReference type="InterPro" id="IPR036388">
    <property type="entry name" value="WH-like_DNA-bd_sf"/>
</dbReference>
<evidence type="ECO:0000259" key="1">
    <source>
        <dbReference type="Pfam" id="PF01978"/>
    </source>
</evidence>